<evidence type="ECO:0000313" key="2">
    <source>
        <dbReference type="EMBL" id="KAE9316792.1"/>
    </source>
</evidence>
<keyword evidence="1" id="KW-1133">Transmembrane helix</keyword>
<accession>A0A6A4E2D4</accession>
<organism evidence="2 3">
    <name type="scientific">Phytophthora rubi</name>
    <dbReference type="NCBI Taxonomy" id="129364"/>
    <lineage>
        <taxon>Eukaryota</taxon>
        <taxon>Sar</taxon>
        <taxon>Stramenopiles</taxon>
        <taxon>Oomycota</taxon>
        <taxon>Peronosporomycetes</taxon>
        <taxon>Peronosporales</taxon>
        <taxon>Peronosporaceae</taxon>
        <taxon>Phytophthora</taxon>
    </lineage>
</organism>
<dbReference type="EMBL" id="QXFT01001511">
    <property type="protein sequence ID" value="KAE9316792.1"/>
    <property type="molecule type" value="Genomic_DNA"/>
</dbReference>
<keyword evidence="3" id="KW-1185">Reference proteome</keyword>
<sequence>MEEEGVDDFPSGSLYPDKKAFKLAVVAPIVLVPIPLVCTVSKCFYLTYLTQGKRSCYFPDNNSVKITARCKIKGCPFAARGRLTREGRVRVTSSQLDHSRQPLQHKTLPTIIAKPVAATELRNKTCVKASDVHDNARTRFGADIPYKQAYDALQREKQSVDMRGASYRLMEPWLNAMATANPGSVVDLVVSSGDNVERAFLALGACGPEMGSLRFPSLRLTRVI</sequence>
<reference evidence="2 3" key="1">
    <citation type="submission" date="2018-08" db="EMBL/GenBank/DDBJ databases">
        <title>Genomic investigation of the strawberry pathogen Phytophthora fragariae indicates pathogenicity is determined by transcriptional variation in three key races.</title>
        <authorList>
            <person name="Adams T.M."/>
            <person name="Armitage A.D."/>
            <person name="Sobczyk M.K."/>
            <person name="Bates H.J."/>
            <person name="Dunwell J.M."/>
            <person name="Nellist C.F."/>
            <person name="Harrison R.J."/>
        </authorList>
    </citation>
    <scope>NUCLEOTIDE SEQUENCE [LARGE SCALE GENOMIC DNA]</scope>
    <source>
        <strain evidence="2 3">SCRP333</strain>
    </source>
</reference>
<proteinExistence type="predicted"/>
<evidence type="ECO:0000256" key="1">
    <source>
        <dbReference type="SAM" id="Phobius"/>
    </source>
</evidence>
<dbReference type="Proteomes" id="UP000434957">
    <property type="component" value="Unassembled WGS sequence"/>
</dbReference>
<name>A0A6A4E2D4_9STRA</name>
<comment type="caution">
    <text evidence="2">The sequence shown here is derived from an EMBL/GenBank/DDBJ whole genome shotgun (WGS) entry which is preliminary data.</text>
</comment>
<dbReference type="AlphaFoldDB" id="A0A6A4E2D4"/>
<protein>
    <recommendedName>
        <fullName evidence="4">Transposase MuDR plant domain-containing protein</fullName>
    </recommendedName>
</protein>
<feature type="transmembrane region" description="Helical" evidence="1">
    <location>
        <begin position="20"/>
        <end position="45"/>
    </location>
</feature>
<evidence type="ECO:0000313" key="3">
    <source>
        <dbReference type="Proteomes" id="UP000434957"/>
    </source>
</evidence>
<keyword evidence="1" id="KW-0472">Membrane</keyword>
<gene>
    <name evidence="2" type="ORF">PR003_g18631</name>
</gene>
<keyword evidence="1" id="KW-0812">Transmembrane</keyword>
<evidence type="ECO:0008006" key="4">
    <source>
        <dbReference type="Google" id="ProtNLM"/>
    </source>
</evidence>